<protein>
    <submittedName>
        <fullName evidence="2">Extensin</fullName>
    </submittedName>
</protein>
<evidence type="ECO:0000256" key="1">
    <source>
        <dbReference type="SAM" id="MobiDB-lite"/>
    </source>
</evidence>
<proteinExistence type="predicted"/>
<evidence type="ECO:0000313" key="2">
    <source>
        <dbReference type="EMBL" id="KAJ6795856.1"/>
    </source>
</evidence>
<sequence length="67" mass="7323">MAKKRGIEETLTERRGTDSGRTGNSTMERRGYSTTEESVVSYESVHFRSDPAVRKVVDAVADADDGG</sequence>
<feature type="region of interest" description="Disordered" evidence="1">
    <location>
        <begin position="1"/>
        <end position="37"/>
    </location>
</feature>
<keyword evidence="3" id="KW-1185">Reference proteome</keyword>
<dbReference type="Proteomes" id="UP001140949">
    <property type="component" value="Unassembled WGS sequence"/>
</dbReference>
<dbReference type="AlphaFoldDB" id="A0AAX6DVT7"/>
<dbReference type="EMBL" id="JANAVB010041620">
    <property type="protein sequence ID" value="KAJ6795856.1"/>
    <property type="molecule type" value="Genomic_DNA"/>
</dbReference>
<reference evidence="2" key="1">
    <citation type="journal article" date="2023" name="GigaByte">
        <title>Genome assembly of the bearded iris, Iris pallida Lam.</title>
        <authorList>
            <person name="Bruccoleri R.E."/>
            <person name="Oakeley E.J."/>
            <person name="Faust A.M.E."/>
            <person name="Altorfer M."/>
            <person name="Dessus-Babus S."/>
            <person name="Burckhardt D."/>
            <person name="Oertli M."/>
            <person name="Naumann U."/>
            <person name="Petersen F."/>
            <person name="Wong J."/>
        </authorList>
    </citation>
    <scope>NUCLEOTIDE SEQUENCE</scope>
    <source>
        <strain evidence="2">GSM-AAB239-AS_SAM_17_03QT</strain>
    </source>
</reference>
<feature type="compositionally biased region" description="Basic and acidic residues" evidence="1">
    <location>
        <begin position="1"/>
        <end position="18"/>
    </location>
</feature>
<reference evidence="2" key="2">
    <citation type="submission" date="2023-04" db="EMBL/GenBank/DDBJ databases">
        <authorList>
            <person name="Bruccoleri R.E."/>
            <person name="Oakeley E.J."/>
            <person name="Faust A.-M."/>
            <person name="Dessus-Babus S."/>
            <person name="Altorfer M."/>
            <person name="Burckhardt D."/>
            <person name="Oertli M."/>
            <person name="Naumann U."/>
            <person name="Petersen F."/>
            <person name="Wong J."/>
        </authorList>
    </citation>
    <scope>NUCLEOTIDE SEQUENCE</scope>
    <source>
        <strain evidence="2">GSM-AAB239-AS_SAM_17_03QT</strain>
        <tissue evidence="2">Leaf</tissue>
    </source>
</reference>
<evidence type="ECO:0000313" key="3">
    <source>
        <dbReference type="Proteomes" id="UP001140949"/>
    </source>
</evidence>
<name>A0AAX6DVT7_IRIPA</name>
<comment type="caution">
    <text evidence="2">The sequence shown here is derived from an EMBL/GenBank/DDBJ whole genome shotgun (WGS) entry which is preliminary data.</text>
</comment>
<organism evidence="2 3">
    <name type="scientific">Iris pallida</name>
    <name type="common">Sweet iris</name>
    <dbReference type="NCBI Taxonomy" id="29817"/>
    <lineage>
        <taxon>Eukaryota</taxon>
        <taxon>Viridiplantae</taxon>
        <taxon>Streptophyta</taxon>
        <taxon>Embryophyta</taxon>
        <taxon>Tracheophyta</taxon>
        <taxon>Spermatophyta</taxon>
        <taxon>Magnoliopsida</taxon>
        <taxon>Liliopsida</taxon>
        <taxon>Asparagales</taxon>
        <taxon>Iridaceae</taxon>
        <taxon>Iridoideae</taxon>
        <taxon>Irideae</taxon>
        <taxon>Iris</taxon>
    </lineage>
</organism>
<accession>A0AAX6DVT7</accession>
<gene>
    <name evidence="2" type="ORF">M6B38_223480</name>
</gene>